<protein>
    <submittedName>
        <fullName evidence="1">DUF2515 family protein</fullName>
    </submittedName>
</protein>
<name>A0A8X8IAL8_CALTT</name>
<accession>A0A8X8IAL8</accession>
<proteinExistence type="predicted"/>
<organism evidence="1 2">
    <name type="scientific">Caldalkalibacillus thermarum (strain TA2.A1)</name>
    <dbReference type="NCBI Taxonomy" id="986075"/>
    <lineage>
        <taxon>Bacteria</taxon>
        <taxon>Bacillati</taxon>
        <taxon>Bacillota</taxon>
        <taxon>Bacilli</taxon>
        <taxon>Bacillales</taxon>
        <taxon>Bacillaceae</taxon>
        <taxon>Caldalkalibacillus</taxon>
    </lineage>
</organism>
<evidence type="ECO:0000313" key="1">
    <source>
        <dbReference type="EMBL" id="QZT34804.1"/>
    </source>
</evidence>
<dbReference type="KEGG" id="cthu:HUR95_05925"/>
<evidence type="ECO:0000313" key="2">
    <source>
        <dbReference type="Proteomes" id="UP000825179"/>
    </source>
</evidence>
<gene>
    <name evidence="1" type="ORF">HUR95_05925</name>
</gene>
<dbReference type="AlphaFoldDB" id="A0A8X8IAL8"/>
<dbReference type="Proteomes" id="UP000825179">
    <property type="component" value="Chromosome"/>
</dbReference>
<sequence length="54" mass="6270">MILCFALRLIQAEQVNNFFVFLETSNDLVFHDAYPQQHRSTAVSDLNSRPLKQC</sequence>
<dbReference type="EMBL" id="CP082237">
    <property type="protein sequence ID" value="QZT34804.1"/>
    <property type="molecule type" value="Genomic_DNA"/>
</dbReference>
<reference evidence="1 2" key="1">
    <citation type="journal article" date="2020" name="Extremophiles">
        <title>Genomic analysis of Caldalkalibacillus thermarum TA2.A1 reveals aerobic alkaliphilic metabolism and evolutionary hallmarks linking alkaliphilic bacteria and plant life.</title>
        <authorList>
            <person name="de Jong S.I."/>
            <person name="van den Broek M.A."/>
            <person name="Merkel A.Y."/>
            <person name="de la Torre Cortes P."/>
            <person name="Kalamorz F."/>
            <person name="Cook G.M."/>
            <person name="van Loosdrecht M.C.M."/>
            <person name="McMillan D.G.G."/>
        </authorList>
    </citation>
    <scope>NUCLEOTIDE SEQUENCE [LARGE SCALE GENOMIC DNA]</scope>
    <source>
        <strain evidence="1 2">TA2.A1</strain>
    </source>
</reference>
<keyword evidence="2" id="KW-1185">Reference proteome</keyword>
<dbReference type="OrthoDB" id="2690514at2"/>